<dbReference type="EMBL" id="JANPWB010000011">
    <property type="protein sequence ID" value="KAJ1123496.1"/>
    <property type="molecule type" value="Genomic_DNA"/>
</dbReference>
<keyword evidence="2" id="KW-1185">Reference proteome</keyword>
<reference evidence="1" key="1">
    <citation type="journal article" date="2022" name="bioRxiv">
        <title>Sequencing and chromosome-scale assembly of the giantPleurodeles waltlgenome.</title>
        <authorList>
            <person name="Brown T."/>
            <person name="Elewa A."/>
            <person name="Iarovenko S."/>
            <person name="Subramanian E."/>
            <person name="Araus A.J."/>
            <person name="Petzold A."/>
            <person name="Susuki M."/>
            <person name="Suzuki K.-i.T."/>
            <person name="Hayashi T."/>
            <person name="Toyoda A."/>
            <person name="Oliveira C."/>
            <person name="Osipova E."/>
            <person name="Leigh N.D."/>
            <person name="Simon A."/>
            <person name="Yun M.H."/>
        </authorList>
    </citation>
    <scope>NUCLEOTIDE SEQUENCE</scope>
    <source>
        <strain evidence="1">20211129_DDA</strain>
        <tissue evidence="1">Liver</tissue>
    </source>
</reference>
<name>A0AAV7P5S5_PLEWA</name>
<dbReference type="AlphaFoldDB" id="A0AAV7P5S5"/>
<dbReference type="Proteomes" id="UP001066276">
    <property type="component" value="Chromosome 7"/>
</dbReference>
<organism evidence="1 2">
    <name type="scientific">Pleurodeles waltl</name>
    <name type="common">Iberian ribbed newt</name>
    <dbReference type="NCBI Taxonomy" id="8319"/>
    <lineage>
        <taxon>Eukaryota</taxon>
        <taxon>Metazoa</taxon>
        <taxon>Chordata</taxon>
        <taxon>Craniata</taxon>
        <taxon>Vertebrata</taxon>
        <taxon>Euteleostomi</taxon>
        <taxon>Amphibia</taxon>
        <taxon>Batrachia</taxon>
        <taxon>Caudata</taxon>
        <taxon>Salamandroidea</taxon>
        <taxon>Salamandridae</taxon>
        <taxon>Pleurodelinae</taxon>
        <taxon>Pleurodeles</taxon>
    </lineage>
</organism>
<proteinExistence type="predicted"/>
<evidence type="ECO:0000313" key="1">
    <source>
        <dbReference type="EMBL" id="KAJ1123496.1"/>
    </source>
</evidence>
<evidence type="ECO:0000313" key="2">
    <source>
        <dbReference type="Proteomes" id="UP001066276"/>
    </source>
</evidence>
<sequence length="86" mass="9412">MLQRSREAYGGWSVAVAYWAAPLRPNKRCRDEPYPEYSTGPYELWRWALSRFGVCCGPDAAARGPGTCRVALSACAPCCATAPPSR</sequence>
<comment type="caution">
    <text evidence="1">The sequence shown here is derived from an EMBL/GenBank/DDBJ whole genome shotgun (WGS) entry which is preliminary data.</text>
</comment>
<accession>A0AAV7P5S5</accession>
<gene>
    <name evidence="1" type="ORF">NDU88_001965</name>
</gene>
<protein>
    <submittedName>
        <fullName evidence="1">Uncharacterized protein</fullName>
    </submittedName>
</protein>